<sequence>MKSELSQAPPASFTSPVLAAEILQNIIIGLTVSFVALSLGAALGILSGRGAFVGMFSAGIIAFVCSLLGGTRIQCSGPTAPMGALTATVVSFAYENPPAALSGYNPDHFITLVLLLTGALLMLMAVLRLGKFISLVPNVVISGFMSGIALLIWIGQSQTIFGLGGKRAMEGPIVLNVLVTLSTVALIFLLPGLLRKRVPGLAHYLPATLVAIVLMTLLANGLSLPIAHVSLDGHLGSFADLQSLIHSQWPASWSLALIVAAAPFAIQLSLLCYLDTLLTSLVIDKMTGEPTRQDRELVAQGVANASVALIGGIPGAQATIRSVLLVKENATLRLAGVAAGIFVLVEMILFQDAINLIPKAVFAGVLFKVGYDVFDFRPLRIYCKELTRYRARLITDFFNRHDEEPIFVSNREMLLILGTAAVTIAWNLNVAVAGFTALFYLHNRLLCRGNPIRDLIPAAETEGIFRED</sequence>
<evidence type="ECO:0000256" key="4">
    <source>
        <dbReference type="ARBA" id="ARBA00023136"/>
    </source>
</evidence>
<feature type="transmembrane region" description="Helical" evidence="5">
    <location>
        <begin position="22"/>
        <end position="45"/>
    </location>
</feature>
<dbReference type="AlphaFoldDB" id="A0A0M4DG45"/>
<dbReference type="PANTHER" id="PTHR11814">
    <property type="entry name" value="SULFATE TRANSPORTER"/>
    <property type="match status" value="1"/>
</dbReference>
<dbReference type="KEGG" id="des:DSOUD_0770"/>
<dbReference type="PATRIC" id="fig|1603606.3.peg.844"/>
<feature type="transmembrane region" description="Helical" evidence="5">
    <location>
        <begin position="139"/>
        <end position="161"/>
    </location>
</feature>
<feature type="transmembrane region" description="Helical" evidence="5">
    <location>
        <begin position="206"/>
        <end position="231"/>
    </location>
</feature>
<keyword evidence="4 5" id="KW-0472">Membrane</keyword>
<evidence type="ECO:0000313" key="8">
    <source>
        <dbReference type="Proteomes" id="UP000057158"/>
    </source>
</evidence>
<evidence type="ECO:0000256" key="2">
    <source>
        <dbReference type="ARBA" id="ARBA00022692"/>
    </source>
</evidence>
<accession>A0A0M4DG45</accession>
<dbReference type="RefSeq" id="WP_157671746.1">
    <property type="nucleotide sequence ID" value="NZ_CP010802.1"/>
</dbReference>
<feature type="transmembrane region" description="Helical" evidence="5">
    <location>
        <begin position="52"/>
        <end position="73"/>
    </location>
</feature>
<proteinExistence type="predicted"/>
<feature type="transmembrane region" description="Helical" evidence="5">
    <location>
        <begin position="414"/>
        <end position="441"/>
    </location>
</feature>
<dbReference type="InterPro" id="IPR011547">
    <property type="entry name" value="SLC26A/SulP_dom"/>
</dbReference>
<keyword evidence="2 5" id="KW-0812">Transmembrane</keyword>
<keyword evidence="3 5" id="KW-1133">Transmembrane helix</keyword>
<feature type="transmembrane region" description="Helical" evidence="5">
    <location>
        <begin position="173"/>
        <end position="194"/>
    </location>
</feature>
<dbReference type="InterPro" id="IPR001902">
    <property type="entry name" value="SLC26A/SulP_fam"/>
</dbReference>
<dbReference type="OrthoDB" id="9771198at2"/>
<comment type="subcellular location">
    <subcellularLocation>
        <location evidence="1">Membrane</location>
        <topology evidence="1">Multi-pass membrane protein</topology>
    </subcellularLocation>
</comment>
<evidence type="ECO:0000256" key="5">
    <source>
        <dbReference type="SAM" id="Phobius"/>
    </source>
</evidence>
<feature type="transmembrane region" description="Helical" evidence="5">
    <location>
        <begin position="251"/>
        <end position="274"/>
    </location>
</feature>
<name>A0A0M4DG45_9BACT</name>
<evidence type="ECO:0000256" key="1">
    <source>
        <dbReference type="ARBA" id="ARBA00004141"/>
    </source>
</evidence>
<gene>
    <name evidence="7" type="ORF">DSOUD_0770</name>
</gene>
<feature type="transmembrane region" description="Helical" evidence="5">
    <location>
        <begin position="330"/>
        <end position="350"/>
    </location>
</feature>
<dbReference type="STRING" id="1603606.DSOUD_0770"/>
<evidence type="ECO:0000259" key="6">
    <source>
        <dbReference type="Pfam" id="PF00916"/>
    </source>
</evidence>
<feature type="domain" description="SLC26A/SulP transporter" evidence="6">
    <location>
        <begin position="24"/>
        <end position="377"/>
    </location>
</feature>
<reference evidence="7 8" key="1">
    <citation type="submission" date="2015-07" db="EMBL/GenBank/DDBJ databases">
        <title>Isolation and Genomic Characterization of a Novel Halophilic Metal-Reducing Deltaproteobacterium from the Deep Subsurface.</title>
        <authorList>
            <person name="Badalamenti J.P."/>
            <person name="Summers Z.M."/>
            <person name="Gralnick J.A."/>
            <person name="Bond D.R."/>
        </authorList>
    </citation>
    <scope>NUCLEOTIDE SEQUENCE [LARGE SCALE GENOMIC DNA]</scope>
    <source>
        <strain evidence="7 8">WTL</strain>
    </source>
</reference>
<keyword evidence="8" id="KW-1185">Reference proteome</keyword>
<dbReference type="GO" id="GO:0055085">
    <property type="term" value="P:transmembrane transport"/>
    <property type="evidence" value="ECO:0007669"/>
    <property type="project" value="InterPro"/>
</dbReference>
<protein>
    <submittedName>
        <fullName evidence="7">Sulfate transporter</fullName>
    </submittedName>
</protein>
<feature type="transmembrane region" description="Helical" evidence="5">
    <location>
        <begin position="108"/>
        <end position="127"/>
    </location>
</feature>
<organism evidence="7 8">
    <name type="scientific">Desulfuromonas soudanensis</name>
    <dbReference type="NCBI Taxonomy" id="1603606"/>
    <lineage>
        <taxon>Bacteria</taxon>
        <taxon>Pseudomonadati</taxon>
        <taxon>Thermodesulfobacteriota</taxon>
        <taxon>Desulfuromonadia</taxon>
        <taxon>Desulfuromonadales</taxon>
        <taxon>Desulfuromonadaceae</taxon>
        <taxon>Desulfuromonas</taxon>
    </lineage>
</organism>
<evidence type="ECO:0000313" key="7">
    <source>
        <dbReference type="EMBL" id="ALC15557.1"/>
    </source>
</evidence>
<dbReference type="GO" id="GO:0016020">
    <property type="term" value="C:membrane"/>
    <property type="evidence" value="ECO:0007669"/>
    <property type="project" value="UniProtKB-SubCell"/>
</dbReference>
<dbReference type="Proteomes" id="UP000057158">
    <property type="component" value="Chromosome"/>
</dbReference>
<dbReference type="EMBL" id="CP010802">
    <property type="protein sequence ID" value="ALC15557.1"/>
    <property type="molecule type" value="Genomic_DNA"/>
</dbReference>
<dbReference type="Pfam" id="PF00916">
    <property type="entry name" value="Sulfate_transp"/>
    <property type="match status" value="1"/>
</dbReference>
<evidence type="ECO:0000256" key="3">
    <source>
        <dbReference type="ARBA" id="ARBA00022989"/>
    </source>
</evidence>